<dbReference type="Proteomes" id="UP000429232">
    <property type="component" value="Chromosome"/>
</dbReference>
<dbReference type="RefSeq" id="WP_157523391.1">
    <property type="nucleotide sequence ID" value="NZ_CP066775.1"/>
</dbReference>
<protein>
    <submittedName>
        <fullName evidence="1">Uncharacterized protein</fullName>
    </submittedName>
</protein>
<gene>
    <name evidence="1" type="ORF">GO620_000165</name>
</gene>
<sequence length="419" mass="48900">MDDVKTILKSNSNLTPYKFYTEFLEGLADFYRNNEQAIKFKLFEKGDDDIYESQYQIDPIVIPLLLSLFEQLSKYHKQALSLILFNNRATIDVLEFLFQSDFFSLIGDNSNPSFPKGRNIISFDRGYLGAFKGKTIRKEHRVRAYSLADDGLSSLLKSYSNEEDKRDFLISHYTYKVREHFQELLFDNEFTAEIYNVYIDILSELITNSVLHSGSNAFALMFVDRFRTKFSISDNGVGFGASMKLKQPTFYYSPNAVKKILFEKIIINNIPASILDNLFTIFDTLYFSSLKDRHGIFDLMVTVVLESKGYFRIHNDNCQIIISNRMMDELLILNGFRNEIYNLHTTYLLNQIDERTWRNNLIIKSKSIQEAFISFCVKAVAKYSFDIKYSSLRFFKVKFRGVHIEVEIPNTLSDDNFNN</sequence>
<reference evidence="1 2" key="1">
    <citation type="submission" date="2020-12" db="EMBL/GenBank/DDBJ databases">
        <title>HMF7856_wgs.fasta genome submission.</title>
        <authorList>
            <person name="Kang H."/>
            <person name="Kim H."/>
            <person name="Joh K."/>
        </authorList>
    </citation>
    <scope>NUCLEOTIDE SEQUENCE [LARGE SCALE GENOMIC DNA]</scope>
    <source>
        <strain evidence="1 2">HMF7856</strain>
    </source>
</reference>
<dbReference type="AlphaFoldDB" id="A0A6I4HV80"/>
<evidence type="ECO:0000313" key="2">
    <source>
        <dbReference type="Proteomes" id="UP000429232"/>
    </source>
</evidence>
<proteinExistence type="predicted"/>
<dbReference type="InterPro" id="IPR036890">
    <property type="entry name" value="HATPase_C_sf"/>
</dbReference>
<accession>A0A6I4HV80</accession>
<dbReference type="KEGG" id="mgik:GO620_000165"/>
<name>A0A6I4HV80_9SPHI</name>
<evidence type="ECO:0000313" key="1">
    <source>
        <dbReference type="EMBL" id="QQL49900.1"/>
    </source>
</evidence>
<organism evidence="1 2">
    <name type="scientific">Mucilaginibacter ginkgonis</name>
    <dbReference type="NCBI Taxonomy" id="2682091"/>
    <lineage>
        <taxon>Bacteria</taxon>
        <taxon>Pseudomonadati</taxon>
        <taxon>Bacteroidota</taxon>
        <taxon>Sphingobacteriia</taxon>
        <taxon>Sphingobacteriales</taxon>
        <taxon>Sphingobacteriaceae</taxon>
        <taxon>Mucilaginibacter</taxon>
    </lineage>
</organism>
<dbReference type="SUPFAM" id="SSF55874">
    <property type="entry name" value="ATPase domain of HSP90 chaperone/DNA topoisomerase II/histidine kinase"/>
    <property type="match status" value="1"/>
</dbReference>
<keyword evidence="2" id="KW-1185">Reference proteome</keyword>
<dbReference type="EMBL" id="CP066775">
    <property type="protein sequence ID" value="QQL49900.1"/>
    <property type="molecule type" value="Genomic_DNA"/>
</dbReference>